<dbReference type="SUPFAM" id="SSF53335">
    <property type="entry name" value="S-adenosyl-L-methionine-dependent methyltransferases"/>
    <property type="match status" value="1"/>
</dbReference>
<dbReference type="InterPro" id="IPR011869">
    <property type="entry name" value="TrmA_MeTrfase"/>
</dbReference>
<evidence type="ECO:0000313" key="9">
    <source>
        <dbReference type="Proteomes" id="UP001589813"/>
    </source>
</evidence>
<evidence type="ECO:0000256" key="1">
    <source>
        <dbReference type="ARBA" id="ARBA00022603"/>
    </source>
</evidence>
<accession>A0ABV6BIJ8</accession>
<feature type="binding site" evidence="5 6">
    <location>
        <position position="295"/>
    </location>
    <ligand>
        <name>S-adenosyl-L-methionine</name>
        <dbReference type="ChEBI" id="CHEBI:59789"/>
    </ligand>
</feature>
<dbReference type="Gene3D" id="3.40.50.150">
    <property type="entry name" value="Vaccinia Virus protein VP39"/>
    <property type="match status" value="1"/>
</dbReference>
<evidence type="ECO:0000313" key="8">
    <source>
        <dbReference type="EMBL" id="MFC0050652.1"/>
    </source>
</evidence>
<proteinExistence type="inferred from homology"/>
<feature type="active site" evidence="7">
    <location>
        <position position="320"/>
    </location>
</feature>
<feature type="binding site" evidence="5 6">
    <location>
        <position position="217"/>
    </location>
    <ligand>
        <name>S-adenosyl-L-methionine</name>
        <dbReference type="ChEBI" id="CHEBI:59789"/>
    </ligand>
</feature>
<dbReference type="PROSITE" id="PS51687">
    <property type="entry name" value="SAM_MT_RNA_M5U"/>
    <property type="match status" value="1"/>
</dbReference>
<dbReference type="EC" id="2.1.1.35" evidence="5"/>
<reference evidence="8 9" key="1">
    <citation type="submission" date="2024-09" db="EMBL/GenBank/DDBJ databases">
        <authorList>
            <person name="Sun Q."/>
            <person name="Mori K."/>
        </authorList>
    </citation>
    <scope>NUCLEOTIDE SEQUENCE [LARGE SCALE GENOMIC DNA]</scope>
    <source>
        <strain evidence="8 9">KCTC 23315</strain>
    </source>
</reference>
<dbReference type="InterPro" id="IPR030390">
    <property type="entry name" value="MeTrfase_TrmA_AS"/>
</dbReference>
<keyword evidence="3 5" id="KW-0949">S-adenosyl-L-methionine</keyword>
<comment type="similarity">
    <text evidence="5">Belongs to the class I-like SAM-binding methyltransferase superfamily. RNA M5U methyltransferase family. TrmA subfamily.</text>
</comment>
<dbReference type="PANTHER" id="PTHR47790">
    <property type="entry name" value="TRNA/TMRNA (URACIL-C(5))-METHYLTRANSFERASE"/>
    <property type="match status" value="1"/>
</dbReference>
<protein>
    <recommendedName>
        <fullName evidence="5">tRNA/tmRNA (uracil-C(5))-methyltransferase</fullName>
        <ecNumber evidence="5">2.1.1.35</ecNumber>
    </recommendedName>
    <alternativeName>
        <fullName evidence="5">tRNA (uracil(54)-C(5))-methyltransferase</fullName>
    </alternativeName>
    <alternativeName>
        <fullName evidence="5">tRNA(m5U54)-methyltransferase</fullName>
        <shortName evidence="5">RUMT</shortName>
    </alternativeName>
    <alternativeName>
        <fullName evidence="5">tmRNA (uracil(341)-C(5))-methyltransferase</fullName>
    </alternativeName>
</protein>
<keyword evidence="1 5" id="KW-0489">Methyltransferase</keyword>
<dbReference type="RefSeq" id="WP_377248655.1">
    <property type="nucleotide sequence ID" value="NZ_JBHLXP010000011.1"/>
</dbReference>
<dbReference type="Proteomes" id="UP001589813">
    <property type="component" value="Unassembled WGS sequence"/>
</dbReference>
<comment type="function">
    <text evidence="5">Dual-specificity methyltransferase that catalyzes the formation of 5-methyluridine at position 54 (m5U54) in all tRNAs, and that of position 341 (m5U341) in tmRNA (transfer-mRNA).</text>
</comment>
<feature type="active site" description="Nucleophile" evidence="5 6">
    <location>
        <position position="320"/>
    </location>
</feature>
<evidence type="ECO:0000256" key="3">
    <source>
        <dbReference type="ARBA" id="ARBA00022691"/>
    </source>
</evidence>
<comment type="catalytic activity">
    <reaction evidence="5">
        <text>uridine(341) in tmRNA + S-adenosyl-L-methionine = 5-methyluridine(341) in tmRNA + S-adenosyl-L-homocysteine + H(+)</text>
        <dbReference type="Rhea" id="RHEA:43612"/>
        <dbReference type="Rhea" id="RHEA-COMP:10630"/>
        <dbReference type="Rhea" id="RHEA-COMP:10631"/>
        <dbReference type="ChEBI" id="CHEBI:15378"/>
        <dbReference type="ChEBI" id="CHEBI:57856"/>
        <dbReference type="ChEBI" id="CHEBI:59789"/>
        <dbReference type="ChEBI" id="CHEBI:65315"/>
        <dbReference type="ChEBI" id="CHEBI:74447"/>
    </reaction>
</comment>
<organism evidence="8 9">
    <name type="scientific">Rheinheimera tilapiae</name>
    <dbReference type="NCBI Taxonomy" id="875043"/>
    <lineage>
        <taxon>Bacteria</taxon>
        <taxon>Pseudomonadati</taxon>
        <taxon>Pseudomonadota</taxon>
        <taxon>Gammaproteobacteria</taxon>
        <taxon>Chromatiales</taxon>
        <taxon>Chromatiaceae</taxon>
        <taxon>Rheinheimera</taxon>
    </lineage>
</organism>
<evidence type="ECO:0000256" key="6">
    <source>
        <dbReference type="PROSITE-ProRule" id="PRU01024"/>
    </source>
</evidence>
<dbReference type="Gene3D" id="2.40.50.1070">
    <property type="match status" value="1"/>
</dbReference>
<keyword evidence="4 5" id="KW-0819">tRNA processing</keyword>
<dbReference type="InterPro" id="IPR030391">
    <property type="entry name" value="MeTrfase_TrmA_CS"/>
</dbReference>
<dbReference type="PROSITE" id="PS01230">
    <property type="entry name" value="TRMA_1"/>
    <property type="match status" value="1"/>
</dbReference>
<sequence>MQPGQVYPTQYAQLLADKANDVRQLFSAFAMPQPQVFASAPQHYRCRAEFRVWHEGDDLYHIMFDPQTKTRHRIDYFPVAIKTIADFMPRLIEAIKRRPLLRNRLYQIDYLSGLSGELLVSLIYKKPVPVEWADEVRQLKAELCTDHPLDFIGRARKQKILIDRDFITEQLHIENRQISYQQVENSFSQPNAAVNQQMLSWACQISKQLSGDLLELYCGNGNFSLALAPYFRQVVATELSKVSIKSAELNIRQNQINNVQVLAMSAEDVSAALAQGNALKHIDLTGLALNTILVDPPRAGLDLATVQLVSRFDDILYISCNPATLADNLQTLTQTHEVLQFAFFDQFPYTHHMESGVWLRRKTS</sequence>
<evidence type="ECO:0000256" key="5">
    <source>
        <dbReference type="HAMAP-Rule" id="MF_01011"/>
    </source>
</evidence>
<keyword evidence="9" id="KW-1185">Reference proteome</keyword>
<feature type="active site" description="Proton acceptor" evidence="5">
    <location>
        <position position="354"/>
    </location>
</feature>
<evidence type="ECO:0000256" key="7">
    <source>
        <dbReference type="PROSITE-ProRule" id="PRU10015"/>
    </source>
</evidence>
<evidence type="ECO:0000256" key="2">
    <source>
        <dbReference type="ARBA" id="ARBA00022679"/>
    </source>
</evidence>
<dbReference type="PROSITE" id="PS01231">
    <property type="entry name" value="TRMA_2"/>
    <property type="match status" value="1"/>
</dbReference>
<dbReference type="HAMAP" id="MF_01011">
    <property type="entry name" value="RNA_methyltr_TrmA"/>
    <property type="match status" value="1"/>
</dbReference>
<dbReference type="InterPro" id="IPR010280">
    <property type="entry name" value="U5_MeTrfase_fam"/>
</dbReference>
<dbReference type="InterPro" id="IPR029063">
    <property type="entry name" value="SAM-dependent_MTases_sf"/>
</dbReference>
<dbReference type="PANTHER" id="PTHR47790:SF2">
    <property type="entry name" value="TRNA_TMRNA (URACIL-C(5))-METHYLTRANSFERASE"/>
    <property type="match status" value="1"/>
</dbReference>
<name>A0ABV6BIJ8_9GAMM</name>
<evidence type="ECO:0000256" key="4">
    <source>
        <dbReference type="ARBA" id="ARBA00022694"/>
    </source>
</evidence>
<dbReference type="CDD" id="cd02440">
    <property type="entry name" value="AdoMet_MTases"/>
    <property type="match status" value="1"/>
</dbReference>
<feature type="binding site" evidence="5 6">
    <location>
        <position position="238"/>
    </location>
    <ligand>
        <name>S-adenosyl-L-methionine</name>
        <dbReference type="ChEBI" id="CHEBI:59789"/>
    </ligand>
</feature>
<dbReference type="NCBIfam" id="TIGR02143">
    <property type="entry name" value="trmA_only"/>
    <property type="match status" value="1"/>
</dbReference>
<gene>
    <name evidence="5 8" type="primary">trmA</name>
    <name evidence="8" type="ORF">ACFFJP_20415</name>
</gene>
<comment type="caution">
    <text evidence="8">The sequence shown here is derived from an EMBL/GenBank/DDBJ whole genome shotgun (WGS) entry which is preliminary data.</text>
</comment>
<dbReference type="GO" id="GO:0030697">
    <property type="term" value="F:tRNA (uracil(54)-C5)-methyltransferase activity, S-adenosyl methionine-dependent"/>
    <property type="evidence" value="ECO:0007669"/>
    <property type="project" value="UniProtKB-EC"/>
</dbReference>
<dbReference type="GO" id="GO:0032259">
    <property type="term" value="P:methylation"/>
    <property type="evidence" value="ECO:0007669"/>
    <property type="project" value="UniProtKB-KW"/>
</dbReference>
<keyword evidence="2 5" id="KW-0808">Transferase</keyword>
<dbReference type="EMBL" id="JBHLXP010000011">
    <property type="protein sequence ID" value="MFC0050652.1"/>
    <property type="molecule type" value="Genomic_DNA"/>
</dbReference>
<dbReference type="Pfam" id="PF05958">
    <property type="entry name" value="tRNA_U5-meth_tr"/>
    <property type="match status" value="1"/>
</dbReference>
<feature type="binding site" evidence="5">
    <location>
        <position position="222"/>
    </location>
    <ligand>
        <name>S-adenosyl-L-methionine</name>
        <dbReference type="ChEBI" id="CHEBI:59789"/>
    </ligand>
</feature>
<feature type="binding site" evidence="5 6">
    <location>
        <position position="189"/>
    </location>
    <ligand>
        <name>S-adenosyl-L-methionine</name>
        <dbReference type="ChEBI" id="CHEBI:59789"/>
    </ligand>
</feature>
<comment type="catalytic activity">
    <reaction evidence="5">
        <text>uridine(54) in tRNA + S-adenosyl-L-methionine = 5-methyluridine(54) in tRNA + S-adenosyl-L-homocysteine + H(+)</text>
        <dbReference type="Rhea" id="RHEA:42712"/>
        <dbReference type="Rhea" id="RHEA-COMP:10167"/>
        <dbReference type="Rhea" id="RHEA-COMP:10193"/>
        <dbReference type="ChEBI" id="CHEBI:15378"/>
        <dbReference type="ChEBI" id="CHEBI:57856"/>
        <dbReference type="ChEBI" id="CHEBI:59789"/>
        <dbReference type="ChEBI" id="CHEBI:65315"/>
        <dbReference type="ChEBI" id="CHEBI:74447"/>
        <dbReference type="EC" id="2.1.1.35"/>
    </reaction>
</comment>